<dbReference type="PATRIC" id="fig|176090.4.peg.1833"/>
<dbReference type="EMBL" id="JPEN01000109">
    <property type="protein sequence ID" value="KGM36332.1"/>
    <property type="molecule type" value="Genomic_DNA"/>
</dbReference>
<dbReference type="SUPFAM" id="SSF53756">
    <property type="entry name" value="UDP-Glycosyltransferase/glycogen phosphorylase"/>
    <property type="match status" value="1"/>
</dbReference>
<dbReference type="STRING" id="176090.SSIN_1887"/>
<evidence type="ECO:0000313" key="2">
    <source>
        <dbReference type="EMBL" id="KGM36332.1"/>
    </source>
</evidence>
<dbReference type="PANTHER" id="PTHR46401:SF2">
    <property type="entry name" value="GLYCOSYLTRANSFERASE WBBK-RELATED"/>
    <property type="match status" value="1"/>
</dbReference>
<sequence length="358" mass="42971">MKKIFYVLNIDWNWIKQRPQFLAEGLSKLNNVLVAYRYKYNRKNLTIDKNINKVHLSRIYTIPFINNKKMAKINERLFQFAISSKINKFKPDYIYFTNPSQYEGLHLQQNVKIIYDCMDYHHAFIEDEKERKKLQSFEKKLVHDADLIIVSSEKLKENLILEYSLEVENDKIKIIRNGYDGKILETAQYGQKGEKFIITYVGTISHWFDFDIILKSLEDFVNIEFQIVGPISKTQVVNDERIHYLGSVPHESLENIVKESSLLIMPFKVNEIVEAVDPVKLYEYINFNKNILSVKYKEIERFEDFVYFYTNYEEFKENLERLLKNNTLKYSDEDRRRFLKENSWEKRVEAIEELLNNL</sequence>
<keyword evidence="1" id="KW-0808">Transferase</keyword>
<organism evidence="2 3">
    <name type="scientific">Streptococcus sinensis</name>
    <dbReference type="NCBI Taxonomy" id="176090"/>
    <lineage>
        <taxon>Bacteria</taxon>
        <taxon>Bacillati</taxon>
        <taxon>Bacillota</taxon>
        <taxon>Bacilli</taxon>
        <taxon>Lactobacillales</taxon>
        <taxon>Streptococcaceae</taxon>
        <taxon>Streptococcus</taxon>
    </lineage>
</organism>
<evidence type="ECO:0000256" key="1">
    <source>
        <dbReference type="ARBA" id="ARBA00022679"/>
    </source>
</evidence>
<protein>
    <recommendedName>
        <fullName evidence="4">Glycosyltransferase</fullName>
    </recommendedName>
</protein>
<proteinExistence type="predicted"/>
<dbReference type="RefSeq" id="WP_037618237.1">
    <property type="nucleotide sequence ID" value="NZ_JPEN01000109.1"/>
</dbReference>
<evidence type="ECO:0000313" key="3">
    <source>
        <dbReference type="Proteomes" id="UP000030019"/>
    </source>
</evidence>
<dbReference type="AlphaFoldDB" id="A0A0A0DH96"/>
<dbReference type="eggNOG" id="COG0438">
    <property type="taxonomic scope" value="Bacteria"/>
</dbReference>
<evidence type="ECO:0008006" key="4">
    <source>
        <dbReference type="Google" id="ProtNLM"/>
    </source>
</evidence>
<dbReference type="Gene3D" id="3.40.50.2000">
    <property type="entry name" value="Glycogen Phosphorylase B"/>
    <property type="match status" value="1"/>
</dbReference>
<gene>
    <name evidence="2" type="ORF">SSIN_1887</name>
</gene>
<dbReference type="PANTHER" id="PTHR46401">
    <property type="entry name" value="GLYCOSYLTRANSFERASE WBBK-RELATED"/>
    <property type="match status" value="1"/>
</dbReference>
<dbReference type="GO" id="GO:0016757">
    <property type="term" value="F:glycosyltransferase activity"/>
    <property type="evidence" value="ECO:0007669"/>
    <property type="project" value="TreeGrafter"/>
</dbReference>
<dbReference type="Proteomes" id="UP000030019">
    <property type="component" value="Unassembled WGS sequence"/>
</dbReference>
<keyword evidence="3" id="KW-1185">Reference proteome</keyword>
<reference evidence="2 3" key="1">
    <citation type="submission" date="2014-06" db="EMBL/GenBank/DDBJ databases">
        <authorList>
            <person name="Teng J.L."/>
            <person name="Huang Y."/>
            <person name="Tse H."/>
            <person name="Lau S.K."/>
            <person name="Woo P.C."/>
        </authorList>
    </citation>
    <scope>NUCLEOTIDE SEQUENCE [LARGE SCALE GENOMIC DNA]</scope>
    <source>
        <strain evidence="2 3">HKU4</strain>
    </source>
</reference>
<comment type="caution">
    <text evidence="2">The sequence shown here is derived from an EMBL/GenBank/DDBJ whole genome shotgun (WGS) entry which is preliminary data.</text>
</comment>
<name>A0A0A0DH96_9STRE</name>
<accession>A0A0A0DH96</accession>